<reference evidence="3 4" key="1">
    <citation type="submission" date="2019-09" db="EMBL/GenBank/DDBJ databases">
        <title>Nocardioides panacisoli sp. nov., isolated from the soil of a ginseng field.</title>
        <authorList>
            <person name="Cho C."/>
        </authorList>
    </citation>
    <scope>NUCLEOTIDE SEQUENCE [LARGE SCALE GENOMIC DNA]</scope>
    <source>
        <strain evidence="3 4">BN140041</strain>
    </source>
</reference>
<dbReference type="Proteomes" id="UP000324351">
    <property type="component" value="Unassembled WGS sequence"/>
</dbReference>
<evidence type="ECO:0008006" key="5">
    <source>
        <dbReference type="Google" id="ProtNLM"/>
    </source>
</evidence>
<protein>
    <recommendedName>
        <fullName evidence="5">Tape measure protein</fullName>
    </recommendedName>
</protein>
<feature type="coiled-coil region" evidence="1">
    <location>
        <begin position="732"/>
        <end position="797"/>
    </location>
</feature>
<reference evidence="3 4" key="2">
    <citation type="submission" date="2019-09" db="EMBL/GenBank/DDBJ databases">
        <authorList>
            <person name="Jin C."/>
        </authorList>
    </citation>
    <scope>NUCLEOTIDE SEQUENCE [LARGE SCALE GENOMIC DNA]</scope>
    <source>
        <strain evidence="3 4">BN140041</strain>
    </source>
</reference>
<feature type="region of interest" description="Disordered" evidence="2">
    <location>
        <begin position="937"/>
        <end position="961"/>
    </location>
</feature>
<keyword evidence="4" id="KW-1185">Reference proteome</keyword>
<organism evidence="3 4">
    <name type="scientific">Nocardioides antri</name>
    <dbReference type="NCBI Taxonomy" id="2607659"/>
    <lineage>
        <taxon>Bacteria</taxon>
        <taxon>Bacillati</taxon>
        <taxon>Actinomycetota</taxon>
        <taxon>Actinomycetes</taxon>
        <taxon>Propionibacteriales</taxon>
        <taxon>Nocardioidaceae</taxon>
        <taxon>Nocardioides</taxon>
    </lineage>
</organism>
<name>A0A5B1LX39_9ACTN</name>
<dbReference type="RefSeq" id="WP_149752040.1">
    <property type="nucleotide sequence ID" value="NZ_VUJW01000012.1"/>
</dbReference>
<evidence type="ECO:0000256" key="2">
    <source>
        <dbReference type="SAM" id="MobiDB-lite"/>
    </source>
</evidence>
<evidence type="ECO:0000313" key="4">
    <source>
        <dbReference type="Proteomes" id="UP000324351"/>
    </source>
</evidence>
<dbReference type="AlphaFoldDB" id="A0A5B1LX39"/>
<evidence type="ECO:0000313" key="3">
    <source>
        <dbReference type="EMBL" id="KAA1424309.1"/>
    </source>
</evidence>
<gene>
    <name evidence="3" type="ORF">F0U47_18930</name>
</gene>
<dbReference type="EMBL" id="VUJW01000012">
    <property type="protein sequence ID" value="KAA1424309.1"/>
    <property type="molecule type" value="Genomic_DNA"/>
</dbReference>
<accession>A0A5B1LX39</accession>
<proteinExistence type="predicted"/>
<keyword evidence="1" id="KW-0175">Coiled coil</keyword>
<sequence>MAGPIRISVLANASQAKREFGSVADSGQRMGGKFSSIAKGGALALAAGFAIAGKAAIDFGIDAVKAASDAEQSVGATETVFGKWADKVIKDSNRAATEFGLSAHEYRTNANLIGSLFKNQGIATDQLAGKTKGMIRVAADLSATFGGSATDAVQALGSAFKGEFDPLEKYGISIKQSTVSTEANILAQKKHGKSLDDLSLKQQTALKQQATANLITKQSADSTGAFAREADTLAHKQQVMGAQWDNLKVKIGNAFLPVASEAIGWISGTAIPAISDFVNVLRGEGLGGAGGGPLGAIMETVGNNARRIGEVLSQLWDGIQSGWESLQGSVAKVMEKHGPMIEQLAGWFDTLAQNATDVLGPALKWIAEEGLTLVGKAFEHLMDTVKLAGNVFFDFADIVLAVVGPVVGTVGEIVSGVIGHFLNLAEAADAIPGVDMSGTIEDLTGIRENVSSTTSAIEVAAKKWRGDLNEAQWAWNLTSKEAEKLANRIRLLPDEVETKVKTPGLINSFRDVRRLGHEYKLTPDELVTVVEATGTRLTLNQLNRVNKQYDLTPKQVATLVQATGTKTTIGDLKKVLKQADITDKEDIAMVLKTLGVDLSVKEFKKVKDEGDKLNKYVSKPNVAVQGGAGARDTINGVKGLMNELNGDTSHVYIKTHRVTVYETEGTPPRENSAPRLQGEKDGFQYGRAFADAVAKASAGFGLSFFKNVSSGLAAINQALERATAFIQKKINLSNDAKEREREKRVLRNLKDQYKALRDVGAAIDRMKEKISASRERLQRLKEEAKAYSEQIKQSFIDTGNVTTMGQNEDGSASLPNILDQLRDKVVKAQRFAALIRDLTARGLNETTLQQLLAAGPDAGLATAEALATGSQAALDEINSLTGQLTNAGASLGQSMADEFFGDEIADEEKTLDMLLGKLEVLKRKAERRARQLSAAIRRALRGSGSGDDDNNDRRRGRRTAEGILESEERLARMFRRLGRRAGQGTEDHLNRRGLKVRLGIPNNIEDNLRRLGRIQGNTTARTIVAREDELQALMRRMSRTLFRINSDDLTGKMRVRLVIPETATDSVRSLGRVQGNAAVNALGARREELRGLGRSQGSAAVNAINAREDELTSLMRRLGREWAGAASRNLDRASARDAMNATATKKARAETVQLIFQVPPTVNKAEIGREVVSAVQSYYAAGGKRLA</sequence>
<evidence type="ECO:0000256" key="1">
    <source>
        <dbReference type="SAM" id="Coils"/>
    </source>
</evidence>
<comment type="caution">
    <text evidence="3">The sequence shown here is derived from an EMBL/GenBank/DDBJ whole genome shotgun (WGS) entry which is preliminary data.</text>
</comment>